<evidence type="ECO:0000256" key="2">
    <source>
        <dbReference type="ARBA" id="ARBA00022448"/>
    </source>
</evidence>
<dbReference type="CDD" id="cd03220">
    <property type="entry name" value="ABC_KpsT_Wzt"/>
    <property type="match status" value="1"/>
</dbReference>
<dbReference type="AlphaFoldDB" id="A0A9Q4NRA5"/>
<dbReference type="InterPro" id="IPR015860">
    <property type="entry name" value="ABC_transpr_TagH-like"/>
</dbReference>
<dbReference type="Proteomes" id="UP001071110">
    <property type="component" value="Unassembled WGS sequence"/>
</dbReference>
<feature type="domain" description="ABC transporter" evidence="5">
    <location>
        <begin position="7"/>
        <end position="240"/>
    </location>
</feature>
<dbReference type="PROSITE" id="PS50893">
    <property type="entry name" value="ABC_TRANSPORTER_2"/>
    <property type="match status" value="1"/>
</dbReference>
<dbReference type="Pfam" id="PF00005">
    <property type="entry name" value="ABC_tran"/>
    <property type="match status" value="1"/>
</dbReference>
<dbReference type="GO" id="GO:0016887">
    <property type="term" value="F:ATP hydrolysis activity"/>
    <property type="evidence" value="ECO:0007669"/>
    <property type="project" value="InterPro"/>
</dbReference>
<dbReference type="InterPro" id="IPR003439">
    <property type="entry name" value="ABC_transporter-like_ATP-bd"/>
</dbReference>
<evidence type="ECO:0000256" key="4">
    <source>
        <dbReference type="ARBA" id="ARBA00022840"/>
    </source>
</evidence>
<evidence type="ECO:0000256" key="3">
    <source>
        <dbReference type="ARBA" id="ARBA00022741"/>
    </source>
</evidence>
<evidence type="ECO:0000313" key="6">
    <source>
        <dbReference type="EMBL" id="MCZ2220658.1"/>
    </source>
</evidence>
<dbReference type="PROSITE" id="PS00211">
    <property type="entry name" value="ABC_TRANSPORTER_1"/>
    <property type="match status" value="1"/>
</dbReference>
<dbReference type="GO" id="GO:0016020">
    <property type="term" value="C:membrane"/>
    <property type="evidence" value="ECO:0007669"/>
    <property type="project" value="InterPro"/>
</dbReference>
<keyword evidence="7" id="KW-1185">Reference proteome</keyword>
<reference evidence="6" key="1">
    <citation type="submission" date="2022-08" db="EMBL/GenBank/DDBJ databases">
        <title>Corynebacterium sp. nov., isolated from clinical breast specimens.</title>
        <authorList>
            <person name="Zhang T."/>
        </authorList>
    </citation>
    <scope>NUCLEOTIDE SEQUENCE</scope>
    <source>
        <strain evidence="6">CCUG 57942</strain>
    </source>
</reference>
<keyword evidence="3" id="KW-0547">Nucleotide-binding</keyword>
<dbReference type="SMART" id="SM00382">
    <property type="entry name" value="AAA"/>
    <property type="match status" value="1"/>
</dbReference>
<dbReference type="InterPro" id="IPR027417">
    <property type="entry name" value="P-loop_NTPase"/>
</dbReference>
<dbReference type="GO" id="GO:0140359">
    <property type="term" value="F:ABC-type transporter activity"/>
    <property type="evidence" value="ECO:0007669"/>
    <property type="project" value="InterPro"/>
</dbReference>
<evidence type="ECO:0000259" key="5">
    <source>
        <dbReference type="PROSITE" id="PS50893"/>
    </source>
</evidence>
<comment type="caution">
    <text evidence="6">The sequence shown here is derived from an EMBL/GenBank/DDBJ whole genome shotgun (WGS) entry which is preliminary data.</text>
</comment>
<proteinExistence type="inferred from homology"/>
<keyword evidence="2" id="KW-0813">Transport</keyword>
<evidence type="ECO:0000313" key="7">
    <source>
        <dbReference type="Proteomes" id="UP001071110"/>
    </source>
</evidence>
<accession>A0A9Q4NRA5</accession>
<dbReference type="SUPFAM" id="SSF52540">
    <property type="entry name" value="P-loop containing nucleoside triphosphate hydrolases"/>
    <property type="match status" value="1"/>
</dbReference>
<dbReference type="InterPro" id="IPR003593">
    <property type="entry name" value="AAA+_ATPase"/>
</dbReference>
<dbReference type="PANTHER" id="PTHR46743:SF2">
    <property type="entry name" value="TEICHOIC ACIDS EXPORT ATP-BINDING PROTEIN TAGH"/>
    <property type="match status" value="1"/>
</dbReference>
<dbReference type="Gene3D" id="3.40.50.300">
    <property type="entry name" value="P-loop containing nucleotide triphosphate hydrolases"/>
    <property type="match status" value="1"/>
</dbReference>
<comment type="similarity">
    <text evidence="1">Belongs to the ABC transporter superfamily.</text>
</comment>
<dbReference type="InterPro" id="IPR050683">
    <property type="entry name" value="Bact_Polysacc_Export_ATP-bd"/>
</dbReference>
<dbReference type="EMBL" id="JANRML010000004">
    <property type="protein sequence ID" value="MCZ2220658.1"/>
    <property type="molecule type" value="Genomic_DNA"/>
</dbReference>
<dbReference type="GO" id="GO:0005524">
    <property type="term" value="F:ATP binding"/>
    <property type="evidence" value="ECO:0007669"/>
    <property type="project" value="UniProtKB-KW"/>
</dbReference>
<name>A0A9Q4NRA5_9CORY</name>
<evidence type="ECO:0000256" key="1">
    <source>
        <dbReference type="ARBA" id="ARBA00005417"/>
    </source>
</evidence>
<dbReference type="InterPro" id="IPR017871">
    <property type="entry name" value="ABC_transporter-like_CS"/>
</dbReference>
<protein>
    <submittedName>
        <fullName evidence="6">ABC transporter ATP-binding protein</fullName>
    </submittedName>
</protein>
<dbReference type="PANTHER" id="PTHR46743">
    <property type="entry name" value="TEICHOIC ACIDS EXPORT ATP-BINDING PROTEIN TAGH"/>
    <property type="match status" value="1"/>
</dbReference>
<keyword evidence="4 6" id="KW-0067">ATP-binding</keyword>
<gene>
    <name evidence="6" type="ORF">NUW87_04625</name>
</gene>
<organism evidence="6 7">
    <name type="scientific">Corynebacterium pilbarense</name>
    <dbReference type="NCBI Taxonomy" id="1288393"/>
    <lineage>
        <taxon>Bacteria</taxon>
        <taxon>Bacillati</taxon>
        <taxon>Actinomycetota</taxon>
        <taxon>Actinomycetes</taxon>
        <taxon>Mycobacteriales</taxon>
        <taxon>Corynebacteriaceae</taxon>
        <taxon>Corynebacterium</taxon>
    </lineage>
</organism>
<dbReference type="RefSeq" id="WP_269027451.1">
    <property type="nucleotide sequence ID" value="NZ_BAABDP010000020.1"/>
</dbReference>
<sequence>MSDKPTVVVRDLSKTYRLTSSGSIRGLGRKTTSVDALKSVSFVSYRGESVGILGKNGSGKSTLLRIIAGNESPTSGLVRVSTEPRLLGVSAALQGALTGRENVRLGLLAMGLHPDEVAQLEDSVIEWADLTDSIDRPLRTYSSGMSARLKFSIATSVRAEILLVDEALSTGDSTFTSKAKKRMDSFLEESGTVFLVSHGAKTIQDNCSRALWLHEGEIIADGPAESLTKRYRVWSNRAATGKDDEAEKIIRETAASYTPPTIRLSSETASR</sequence>